<reference evidence="4" key="1">
    <citation type="submission" date="2005-09" db="EMBL/GenBank/DDBJ databases">
        <title>Complete genome sequence of Clostridium kluyveri and comparative genomics of Clostridia species.</title>
        <authorList>
            <person name="Inui M."/>
            <person name="Nonaka H."/>
            <person name="Shinoda Y."/>
            <person name="Ikenaga Y."/>
            <person name="Abe M."/>
            <person name="Naito K."/>
            <person name="Vertes A.A."/>
            <person name="Yukawa H."/>
        </authorList>
    </citation>
    <scope>NUCLEOTIDE SEQUENCE [LARGE SCALE GENOMIC DNA]</scope>
    <source>
        <strain evidence="4">NBRC 12016</strain>
    </source>
</reference>
<dbReference type="InterPro" id="IPR006015">
    <property type="entry name" value="Universal_stress_UspA"/>
</dbReference>
<accession>B9E0Q2</accession>
<evidence type="ECO:0000313" key="3">
    <source>
        <dbReference type="EMBL" id="BAH06077.1"/>
    </source>
</evidence>
<dbReference type="PANTHER" id="PTHR46268">
    <property type="entry name" value="STRESS RESPONSE PROTEIN NHAX"/>
    <property type="match status" value="1"/>
</dbReference>
<dbReference type="Gene3D" id="3.40.50.620">
    <property type="entry name" value="HUPs"/>
    <property type="match status" value="1"/>
</dbReference>
<dbReference type="PANTHER" id="PTHR46268:SF6">
    <property type="entry name" value="UNIVERSAL STRESS PROTEIN UP12"/>
    <property type="match status" value="1"/>
</dbReference>
<protein>
    <recommendedName>
        <fullName evidence="2">UspA domain-containing protein</fullName>
    </recommendedName>
</protein>
<dbReference type="PRINTS" id="PR01438">
    <property type="entry name" value="UNVRSLSTRESS"/>
</dbReference>
<dbReference type="SUPFAM" id="SSF52402">
    <property type="entry name" value="Adenine nucleotide alpha hydrolases-like"/>
    <property type="match status" value="1"/>
</dbReference>
<dbReference type="EMBL" id="AP009049">
    <property type="protein sequence ID" value="BAH06077.1"/>
    <property type="molecule type" value="Genomic_DNA"/>
</dbReference>
<organism evidence="3 4">
    <name type="scientific">Clostridium kluyveri (strain NBRC 12016)</name>
    <dbReference type="NCBI Taxonomy" id="583346"/>
    <lineage>
        <taxon>Bacteria</taxon>
        <taxon>Bacillati</taxon>
        <taxon>Bacillota</taxon>
        <taxon>Clostridia</taxon>
        <taxon>Eubacteriales</taxon>
        <taxon>Clostridiaceae</taxon>
        <taxon>Clostridium</taxon>
    </lineage>
</organism>
<dbReference type="InterPro" id="IPR014729">
    <property type="entry name" value="Rossmann-like_a/b/a_fold"/>
</dbReference>
<feature type="domain" description="UspA" evidence="2">
    <location>
        <begin position="7"/>
        <end position="139"/>
    </location>
</feature>
<dbReference type="CDD" id="cd00293">
    <property type="entry name" value="USP-like"/>
    <property type="match status" value="1"/>
</dbReference>
<dbReference type="Proteomes" id="UP000007969">
    <property type="component" value="Chromosome"/>
</dbReference>
<sequence>MFYMTKKKILVPLDGTDRSMHSLDWLKKLFKEDKVTITLMTIREIVMANDMTITNSTIEQAQKDTDEILDKAEKKLEGYEVEKYSDFGSAPDKILLKSKLDNYDVIIMTKSNKKGLARIIGSVTNKVLKNADTLVIVVPE</sequence>
<proteinExistence type="inferred from homology"/>
<name>B9E0Q2_CLOK1</name>
<evidence type="ECO:0000256" key="1">
    <source>
        <dbReference type="ARBA" id="ARBA00008791"/>
    </source>
</evidence>
<evidence type="ECO:0000313" key="4">
    <source>
        <dbReference type="Proteomes" id="UP000007969"/>
    </source>
</evidence>
<dbReference type="KEGG" id="ckr:CKR_1026"/>
<dbReference type="AlphaFoldDB" id="B9E0Q2"/>
<gene>
    <name evidence="3" type="ordered locus">CKR_1026</name>
</gene>
<comment type="similarity">
    <text evidence="1">Belongs to the universal stress protein A family.</text>
</comment>
<dbReference type="InterPro" id="IPR006016">
    <property type="entry name" value="UspA"/>
</dbReference>
<dbReference type="Pfam" id="PF00582">
    <property type="entry name" value="Usp"/>
    <property type="match status" value="1"/>
</dbReference>
<dbReference type="HOGENOM" id="CLU_049301_16_2_9"/>
<evidence type="ECO:0000259" key="2">
    <source>
        <dbReference type="Pfam" id="PF00582"/>
    </source>
</evidence>